<proteinExistence type="predicted"/>
<dbReference type="Proteomes" id="UP001230649">
    <property type="component" value="Unassembled WGS sequence"/>
</dbReference>
<name>A0ACC2VN63_9TREE</name>
<comment type="caution">
    <text evidence="1">The sequence shown here is derived from an EMBL/GenBank/DDBJ whole genome shotgun (WGS) entry which is preliminary data.</text>
</comment>
<keyword evidence="2" id="KW-1185">Reference proteome</keyword>
<organism evidence="1 2">
    <name type="scientific">Naganishia adeliensis</name>
    <dbReference type="NCBI Taxonomy" id="92952"/>
    <lineage>
        <taxon>Eukaryota</taxon>
        <taxon>Fungi</taxon>
        <taxon>Dikarya</taxon>
        <taxon>Basidiomycota</taxon>
        <taxon>Agaricomycotina</taxon>
        <taxon>Tremellomycetes</taxon>
        <taxon>Filobasidiales</taxon>
        <taxon>Filobasidiaceae</taxon>
        <taxon>Naganishia</taxon>
    </lineage>
</organism>
<sequence length="259" mass="29130">MSTTSPSRSQPGIVSPEIASISLHNPRPYSLRIYTLLAILYPALYYAYYHAYDTYIQSEEWTFVYCVGLGLIHALSFLITKWSKAAAAKLECTSADSLETATLVRVIPKRDKGKGEIVPLQKKFVGQDGIISEKSENTSAVDKEVIYSFAYQQDTYTFDSKTLQFTPLPYPSDACPPLSVFQNSTGLLTVQRSSKVPLSPDVSVPHLTTEFGSNACYIPIPKFTELFAEHAVAPFFVFQIFCVALWCLDEYWYYSRCHC</sequence>
<gene>
    <name evidence="1" type="ORF">QFC20_005585</name>
</gene>
<protein>
    <submittedName>
        <fullName evidence="1">Uncharacterized protein</fullName>
    </submittedName>
</protein>
<reference evidence="1" key="1">
    <citation type="submission" date="2023-04" db="EMBL/GenBank/DDBJ databases">
        <title>Draft Genome sequencing of Naganishia species isolated from polar environments using Oxford Nanopore Technology.</title>
        <authorList>
            <person name="Leo P."/>
            <person name="Venkateswaran K."/>
        </authorList>
    </citation>
    <scope>NUCLEOTIDE SEQUENCE</scope>
    <source>
        <strain evidence="1">MNA-CCFEE 5262</strain>
    </source>
</reference>
<accession>A0ACC2VN63</accession>
<evidence type="ECO:0000313" key="2">
    <source>
        <dbReference type="Proteomes" id="UP001230649"/>
    </source>
</evidence>
<dbReference type="EMBL" id="JASBWS010000079">
    <property type="protein sequence ID" value="KAJ9100061.1"/>
    <property type="molecule type" value="Genomic_DNA"/>
</dbReference>
<evidence type="ECO:0000313" key="1">
    <source>
        <dbReference type="EMBL" id="KAJ9100061.1"/>
    </source>
</evidence>